<proteinExistence type="inferred from homology"/>
<dbReference type="InterPro" id="IPR042272">
    <property type="entry name" value="ATP12_ATP_synth-F1-assembly_N"/>
</dbReference>
<evidence type="ECO:0000256" key="1">
    <source>
        <dbReference type="ARBA" id="ARBA00004173"/>
    </source>
</evidence>
<dbReference type="EMBL" id="VUJU01009339">
    <property type="protein sequence ID" value="KAF0720986.1"/>
    <property type="molecule type" value="Genomic_DNA"/>
</dbReference>
<keyword evidence="5" id="KW-0143">Chaperone</keyword>
<dbReference type="Pfam" id="PF07542">
    <property type="entry name" value="ATP12"/>
    <property type="match status" value="1"/>
</dbReference>
<accession>A0A6G0W2J3</accession>
<dbReference type="AlphaFoldDB" id="A0A6G0W2J3"/>
<protein>
    <submittedName>
        <fullName evidence="6">ATP synthase mitochondrial F1 complex assembly factor 2</fullName>
    </submittedName>
</protein>
<keyword evidence="3" id="KW-0809">Transit peptide</keyword>
<evidence type="ECO:0000256" key="2">
    <source>
        <dbReference type="ARBA" id="ARBA00008231"/>
    </source>
</evidence>
<sequence length="319" mass="36869">YLDYLELGQIKEWDELISVGRFGRIKLEMFQIVNCLKYIARNQIQTKFKLHNITKIPSLAQRSYAINKFYKTTSIIENSDSYGVLLDNSKLKTPLGKELIINNKALALAVAEEWDMQKEHIKTDPMHLTKLCFLAVDNPSDLSEHEVVQQILSYLETDTVFFISDTDNELEKLLMEKWMPLIQKFNGYFDTNLKPSKGISVESLDAHTKALVEKYFLSLGFPALHGVLHAVETLKSLVLTTCCLHQDISVKDAVLLSKMEEEYQCMKWGRVDWIKDYTDNDSVIRLSAAMLFIYYTLNPKYKPLAKQDNHTQIQQSLKQ</sequence>
<evidence type="ECO:0000256" key="4">
    <source>
        <dbReference type="ARBA" id="ARBA00023128"/>
    </source>
</evidence>
<name>A0A6G0W2J3_APHCR</name>
<dbReference type="SUPFAM" id="SSF160909">
    <property type="entry name" value="ATP12-like"/>
    <property type="match status" value="1"/>
</dbReference>
<gene>
    <name evidence="6" type="ORF">FWK35_00029942</name>
</gene>
<dbReference type="Gene3D" id="3.30.2180.10">
    <property type="entry name" value="ATP12-like"/>
    <property type="match status" value="1"/>
</dbReference>
<comment type="similarity">
    <text evidence="2">Belongs to the ATP12 family.</text>
</comment>
<dbReference type="InterPro" id="IPR011419">
    <property type="entry name" value="ATP12_ATP_synth-F1-assembly"/>
</dbReference>
<evidence type="ECO:0000313" key="7">
    <source>
        <dbReference type="Proteomes" id="UP000478052"/>
    </source>
</evidence>
<dbReference type="OrthoDB" id="5673at2759"/>
<evidence type="ECO:0000313" key="6">
    <source>
        <dbReference type="EMBL" id="KAF0720986.1"/>
    </source>
</evidence>
<dbReference type="GO" id="GO:0005739">
    <property type="term" value="C:mitochondrion"/>
    <property type="evidence" value="ECO:0007669"/>
    <property type="project" value="UniProtKB-SubCell"/>
</dbReference>
<dbReference type="PANTHER" id="PTHR21013">
    <property type="entry name" value="ATP SYNTHASE MITOCHONDRIAL F1 COMPLEX ASSEMBLY FACTOR 2/ATP12 PROTEIN, MITOCHONDRIAL PRECURSOR"/>
    <property type="match status" value="1"/>
</dbReference>
<reference evidence="6 7" key="1">
    <citation type="submission" date="2019-08" db="EMBL/GenBank/DDBJ databases">
        <title>Whole genome of Aphis craccivora.</title>
        <authorList>
            <person name="Voronova N.V."/>
            <person name="Shulinski R.S."/>
            <person name="Bandarenka Y.V."/>
            <person name="Zhorov D.G."/>
            <person name="Warner D."/>
        </authorList>
    </citation>
    <scope>NUCLEOTIDE SEQUENCE [LARGE SCALE GENOMIC DNA]</scope>
    <source>
        <strain evidence="6">180601</strain>
        <tissue evidence="6">Whole Body</tissue>
    </source>
</reference>
<evidence type="ECO:0000256" key="3">
    <source>
        <dbReference type="ARBA" id="ARBA00022946"/>
    </source>
</evidence>
<feature type="non-terminal residue" evidence="6">
    <location>
        <position position="1"/>
    </location>
</feature>
<dbReference type="GO" id="GO:0033615">
    <property type="term" value="P:mitochondrial proton-transporting ATP synthase complex assembly"/>
    <property type="evidence" value="ECO:0007669"/>
    <property type="project" value="TreeGrafter"/>
</dbReference>
<dbReference type="InterPro" id="IPR023335">
    <property type="entry name" value="ATP12_ortho_dom_sf"/>
</dbReference>
<organism evidence="6 7">
    <name type="scientific">Aphis craccivora</name>
    <name type="common">Cowpea aphid</name>
    <dbReference type="NCBI Taxonomy" id="307492"/>
    <lineage>
        <taxon>Eukaryota</taxon>
        <taxon>Metazoa</taxon>
        <taxon>Ecdysozoa</taxon>
        <taxon>Arthropoda</taxon>
        <taxon>Hexapoda</taxon>
        <taxon>Insecta</taxon>
        <taxon>Pterygota</taxon>
        <taxon>Neoptera</taxon>
        <taxon>Paraneoptera</taxon>
        <taxon>Hemiptera</taxon>
        <taxon>Sternorrhyncha</taxon>
        <taxon>Aphidomorpha</taxon>
        <taxon>Aphidoidea</taxon>
        <taxon>Aphididae</taxon>
        <taxon>Aphidini</taxon>
        <taxon>Aphis</taxon>
        <taxon>Aphis</taxon>
    </lineage>
</organism>
<dbReference type="PANTHER" id="PTHR21013:SF10">
    <property type="entry name" value="ATP SYNTHASE MITOCHONDRIAL F1 COMPLEX ASSEMBLY FACTOR 2"/>
    <property type="match status" value="1"/>
</dbReference>
<keyword evidence="4" id="KW-0496">Mitochondrion</keyword>
<keyword evidence="7" id="KW-1185">Reference proteome</keyword>
<comment type="caution">
    <text evidence="6">The sequence shown here is derived from an EMBL/GenBank/DDBJ whole genome shotgun (WGS) entry which is preliminary data.</text>
</comment>
<comment type="subcellular location">
    <subcellularLocation>
        <location evidence="1">Mitochondrion</location>
    </subcellularLocation>
</comment>
<dbReference type="Proteomes" id="UP000478052">
    <property type="component" value="Unassembled WGS sequence"/>
</dbReference>
<evidence type="ECO:0000256" key="5">
    <source>
        <dbReference type="ARBA" id="ARBA00023186"/>
    </source>
</evidence>
<dbReference type="Gene3D" id="1.10.3580.10">
    <property type="entry name" value="ATP12 ATPase"/>
    <property type="match status" value="1"/>
</dbReference>